<gene>
    <name evidence="1" type="ORF">CHA01nite_19490</name>
</gene>
<dbReference type="InterPro" id="IPR035093">
    <property type="entry name" value="RelE/ParE_toxin_dom_sf"/>
</dbReference>
<accession>A0A511YLY8</accession>
<reference evidence="1 2" key="1">
    <citation type="submission" date="2019-07" db="EMBL/GenBank/DDBJ databases">
        <title>Whole genome shotgun sequence of Chryseobacterium hagamense NBRC 105253.</title>
        <authorList>
            <person name="Hosoyama A."/>
            <person name="Uohara A."/>
            <person name="Ohji S."/>
            <person name="Ichikawa N."/>
        </authorList>
    </citation>
    <scope>NUCLEOTIDE SEQUENCE [LARGE SCALE GENOMIC DNA]</scope>
    <source>
        <strain evidence="1 2">NBRC 105253</strain>
    </source>
</reference>
<dbReference type="Proteomes" id="UP000321863">
    <property type="component" value="Unassembled WGS sequence"/>
</dbReference>
<sequence length="57" mass="6957">MYWNIHNFSEKYSKKLKKEVEKRLRQLIENPQTGSLSEMEGIRFILIGKNFSLYYRT</sequence>
<proteinExistence type="predicted"/>
<name>A0A511YLY8_9FLAO</name>
<comment type="caution">
    <text evidence="1">The sequence shown here is derived from an EMBL/GenBank/DDBJ whole genome shotgun (WGS) entry which is preliminary data.</text>
</comment>
<dbReference type="AlphaFoldDB" id="A0A511YLY8"/>
<organism evidence="1 2">
    <name type="scientific">Chryseobacterium hagamense</name>
    <dbReference type="NCBI Taxonomy" id="395935"/>
    <lineage>
        <taxon>Bacteria</taxon>
        <taxon>Pseudomonadati</taxon>
        <taxon>Bacteroidota</taxon>
        <taxon>Flavobacteriia</taxon>
        <taxon>Flavobacteriales</taxon>
        <taxon>Weeksellaceae</taxon>
        <taxon>Chryseobacterium group</taxon>
        <taxon>Chryseobacterium</taxon>
    </lineage>
</organism>
<dbReference type="Gene3D" id="3.30.2310.20">
    <property type="entry name" value="RelE-like"/>
    <property type="match status" value="1"/>
</dbReference>
<protein>
    <submittedName>
        <fullName evidence="1">Uncharacterized protein</fullName>
    </submittedName>
</protein>
<keyword evidence="2" id="KW-1185">Reference proteome</keyword>
<dbReference type="EMBL" id="BJYJ01000008">
    <property type="protein sequence ID" value="GEN76209.1"/>
    <property type="molecule type" value="Genomic_DNA"/>
</dbReference>
<evidence type="ECO:0000313" key="2">
    <source>
        <dbReference type="Proteomes" id="UP000321863"/>
    </source>
</evidence>
<evidence type="ECO:0000313" key="1">
    <source>
        <dbReference type="EMBL" id="GEN76209.1"/>
    </source>
</evidence>